<dbReference type="AlphaFoldDB" id="A0A444U5L8"/>
<dbReference type="EMBL" id="SCEB01215270">
    <property type="protein sequence ID" value="RXM30467.1"/>
    <property type="molecule type" value="Genomic_DNA"/>
</dbReference>
<evidence type="ECO:0000256" key="6">
    <source>
        <dbReference type="SAM" id="Coils"/>
    </source>
</evidence>
<keyword evidence="4 6" id="KW-0175">Coiled coil</keyword>
<feature type="compositionally biased region" description="Low complexity" evidence="7">
    <location>
        <begin position="99"/>
        <end position="117"/>
    </location>
</feature>
<evidence type="ECO:0000313" key="10">
    <source>
        <dbReference type="Proteomes" id="UP000289886"/>
    </source>
</evidence>
<feature type="compositionally biased region" description="Basic and acidic residues" evidence="7">
    <location>
        <begin position="84"/>
        <end position="98"/>
    </location>
</feature>
<dbReference type="PANTHER" id="PTHR23157">
    <property type="entry name" value="GRIP AND COILED-COIL DOMAIN-CONTAINING PROTEIN 1"/>
    <property type="match status" value="1"/>
</dbReference>
<evidence type="ECO:0000256" key="5">
    <source>
        <dbReference type="ARBA" id="ARBA00023136"/>
    </source>
</evidence>
<dbReference type="SMART" id="SM00755">
    <property type="entry name" value="Grip"/>
    <property type="match status" value="1"/>
</dbReference>
<feature type="domain" description="GRIP" evidence="8">
    <location>
        <begin position="731"/>
        <end position="781"/>
    </location>
</feature>
<evidence type="ECO:0000256" key="7">
    <source>
        <dbReference type="SAM" id="MobiDB-lite"/>
    </source>
</evidence>
<evidence type="ECO:0000259" key="8">
    <source>
        <dbReference type="PROSITE" id="PS50913"/>
    </source>
</evidence>
<keyword evidence="10" id="KW-1185">Reference proteome</keyword>
<protein>
    <submittedName>
        <fullName evidence="9">GRIP and coiled-coil domain-containing protein 1</fullName>
    </submittedName>
</protein>
<reference evidence="9 10" key="1">
    <citation type="submission" date="2019-01" db="EMBL/GenBank/DDBJ databases">
        <title>Draft Genome and Complete Hox-Cluster Characterization of the Sterlet Sturgeon (Acipenser ruthenus).</title>
        <authorList>
            <person name="Wei Q."/>
        </authorList>
    </citation>
    <scope>NUCLEOTIDE SEQUENCE [LARGE SCALE GENOMIC DNA]</scope>
    <source>
        <strain evidence="9">WHYD16114868_AA</strain>
        <tissue evidence="9">Blood</tissue>
    </source>
</reference>
<dbReference type="PROSITE" id="PS50913">
    <property type="entry name" value="GRIP"/>
    <property type="match status" value="1"/>
</dbReference>
<sequence length="943" mass="107463">MEKFGMNFGAGPNKKELLETIESQKKQLAQYQTRFKDVVRAYKSLLKEKEALEASLKVLTVSQEADLNLPNEQPLGGTDTGRCSSDHGDDKCSVHSEDSVGTAASADTATSVASSSTKGELNEDERGLADQLAAGSSSQKSEENNGSESGISSSSGEQQAAGEADRRVFQLKTQLSTLTNSLATVTQEKSRMEASFQADKKIMKQDFDDLTKKSEEEISKHEADIKGLQEQLAETKARVITQQHERAQEQGDHALMLRELQNLLQEERDLRQDAELRLEEMKEALVEKMSAADRVVDCESQMKQLSKKMDEMKKSLQAAEEEKCKPDPRVGELQQQIAELKAHFQGQLQQEMKKVAQAQEQLQEHSQMEEGRVASLEDRISELSELLGTYEKAKQKDQLTIQMLRDRILQLDMENKSLAITVTTRTSVDLTVDEANLNVNMLKDKLEKLKKLLLLAAQKSQQSIDIEKVCEVELAVTSEPSDGEKASVAYYQQELKQLKEEFERYKMRAQVVLKNKNAKDGSMAKELEEARDQLSELKEKYISLRLSCDEMESKHKQELEVRQQHTLNLEQGQKQKLEKLETEYRERALKLEEELHKQRDRTLALLAEKDQELERLRSMSFGYSLTGHKSYSENNAAVEREVNSGSSDCPDETQDIIAQALKLAGPNEPNLLLYAEQLARKQVEVNALRKLKHRLEGDVRKLQDTLLTTEERHSEEIRVLKDHIQKSTRDQSREGANLEYLKNIIYRFLTLQDTLGRQQTLTAILTILHFSPQEKQSFYCTVFLLFMVYAYEAKQAVQGWREASDPDSQVVYCKVRQWCRRQQEERLLLVEGDGFNSRNIRGIYVTARCILLVFLICWTPVLLNSRTISSLRQHVNPDMSTPCPRVLALKHIDVDLHPQEDLKGERLGATPNRTQAILFCLPFKQKVAVTVPTCEGFMDYFQY</sequence>
<dbReference type="InterPro" id="IPR051952">
    <property type="entry name" value="Golgi-autophagy_related"/>
</dbReference>
<evidence type="ECO:0000256" key="4">
    <source>
        <dbReference type="ARBA" id="ARBA00023054"/>
    </source>
</evidence>
<name>A0A444U5L8_ACIRT</name>
<dbReference type="Proteomes" id="UP000289886">
    <property type="component" value="Unassembled WGS sequence"/>
</dbReference>
<evidence type="ECO:0000256" key="2">
    <source>
        <dbReference type="ARBA" id="ARBA00004496"/>
    </source>
</evidence>
<proteinExistence type="predicted"/>
<dbReference type="GO" id="GO:0005794">
    <property type="term" value="C:Golgi apparatus"/>
    <property type="evidence" value="ECO:0007669"/>
    <property type="project" value="TreeGrafter"/>
</dbReference>
<keyword evidence="5" id="KW-0472">Membrane</keyword>
<dbReference type="Pfam" id="PF01465">
    <property type="entry name" value="GRIP"/>
    <property type="match status" value="1"/>
</dbReference>
<dbReference type="PANTHER" id="PTHR23157:SF25">
    <property type="entry name" value="GRIP AND COILED-COIL DOMAIN-CONTAINING PROTEIN 1"/>
    <property type="match status" value="1"/>
</dbReference>
<evidence type="ECO:0000313" key="9">
    <source>
        <dbReference type="EMBL" id="RXM30467.1"/>
    </source>
</evidence>
<feature type="coiled-coil region" evidence="6">
    <location>
        <begin position="488"/>
        <end position="601"/>
    </location>
</feature>
<gene>
    <name evidence="9" type="ORF">EOD39_7873</name>
</gene>
<comment type="subcellular location">
    <subcellularLocation>
        <location evidence="2">Cytoplasm</location>
    </subcellularLocation>
    <subcellularLocation>
        <location evidence="1">Endomembrane system</location>
        <topology evidence="1">Peripheral membrane protein</topology>
    </subcellularLocation>
</comment>
<feature type="region of interest" description="Disordered" evidence="7">
    <location>
        <begin position="61"/>
        <end position="166"/>
    </location>
</feature>
<organism evidence="9 10">
    <name type="scientific">Acipenser ruthenus</name>
    <name type="common">Sterlet sturgeon</name>
    <dbReference type="NCBI Taxonomy" id="7906"/>
    <lineage>
        <taxon>Eukaryota</taxon>
        <taxon>Metazoa</taxon>
        <taxon>Chordata</taxon>
        <taxon>Craniata</taxon>
        <taxon>Vertebrata</taxon>
        <taxon>Euteleostomi</taxon>
        <taxon>Actinopterygii</taxon>
        <taxon>Chondrostei</taxon>
        <taxon>Acipenseriformes</taxon>
        <taxon>Acipenseridae</taxon>
        <taxon>Acipenser</taxon>
    </lineage>
</organism>
<keyword evidence="3" id="KW-0963">Cytoplasm</keyword>
<feature type="coiled-coil region" evidence="6">
    <location>
        <begin position="678"/>
        <end position="712"/>
    </location>
</feature>
<evidence type="ECO:0000256" key="3">
    <source>
        <dbReference type="ARBA" id="ARBA00022490"/>
    </source>
</evidence>
<evidence type="ECO:0000256" key="1">
    <source>
        <dbReference type="ARBA" id="ARBA00004184"/>
    </source>
</evidence>
<dbReference type="Gene3D" id="1.10.220.60">
    <property type="entry name" value="GRIP domain"/>
    <property type="match status" value="1"/>
</dbReference>
<feature type="coiled-coil region" evidence="6">
    <location>
        <begin position="211"/>
        <end position="393"/>
    </location>
</feature>
<accession>A0A444U5L8</accession>
<dbReference type="InterPro" id="IPR000237">
    <property type="entry name" value="GRIP_dom"/>
</dbReference>
<comment type="caution">
    <text evidence="9">The sequence shown here is derived from an EMBL/GenBank/DDBJ whole genome shotgun (WGS) entry which is preliminary data.</text>
</comment>
<feature type="coiled-coil region" evidence="6">
    <location>
        <begin position="432"/>
        <end position="459"/>
    </location>
</feature>
<feature type="compositionally biased region" description="Low complexity" evidence="7">
    <location>
        <begin position="135"/>
        <end position="162"/>
    </location>
</feature>